<name>A0A8S0UYZ5_OLEEU</name>
<accession>A0A8S0UYZ5</accession>
<evidence type="ECO:0000313" key="1">
    <source>
        <dbReference type="EMBL" id="CAA3024450.1"/>
    </source>
</evidence>
<sequence>MEMEKLEGRLQAVILARLDRMEKKVYRLVELAMACRFYSTTSTFDGATSSTTYVPVHEPKGELENEAAFDDVTDVFADEREVKEPQEYPK</sequence>
<dbReference type="AlphaFoldDB" id="A0A8S0UYZ5"/>
<gene>
    <name evidence="1" type="ORF">OLEA9_A092849</name>
</gene>
<protein>
    <submittedName>
        <fullName evidence="1">Uncharacterized protein</fullName>
    </submittedName>
</protein>
<proteinExistence type="predicted"/>
<comment type="caution">
    <text evidence="1">The sequence shown here is derived from an EMBL/GenBank/DDBJ whole genome shotgun (WGS) entry which is preliminary data.</text>
</comment>
<dbReference type="EMBL" id="CACTIH010009108">
    <property type="protein sequence ID" value="CAA3024450.1"/>
    <property type="molecule type" value="Genomic_DNA"/>
</dbReference>
<reference evidence="1 2" key="1">
    <citation type="submission" date="2019-12" db="EMBL/GenBank/DDBJ databases">
        <authorList>
            <person name="Alioto T."/>
            <person name="Alioto T."/>
            <person name="Gomez Garrido J."/>
        </authorList>
    </citation>
    <scope>NUCLEOTIDE SEQUENCE [LARGE SCALE GENOMIC DNA]</scope>
</reference>
<evidence type="ECO:0000313" key="2">
    <source>
        <dbReference type="Proteomes" id="UP000594638"/>
    </source>
</evidence>
<organism evidence="1 2">
    <name type="scientific">Olea europaea subsp. europaea</name>
    <dbReference type="NCBI Taxonomy" id="158383"/>
    <lineage>
        <taxon>Eukaryota</taxon>
        <taxon>Viridiplantae</taxon>
        <taxon>Streptophyta</taxon>
        <taxon>Embryophyta</taxon>
        <taxon>Tracheophyta</taxon>
        <taxon>Spermatophyta</taxon>
        <taxon>Magnoliopsida</taxon>
        <taxon>eudicotyledons</taxon>
        <taxon>Gunneridae</taxon>
        <taxon>Pentapetalae</taxon>
        <taxon>asterids</taxon>
        <taxon>lamiids</taxon>
        <taxon>Lamiales</taxon>
        <taxon>Oleaceae</taxon>
        <taxon>Oleeae</taxon>
        <taxon>Olea</taxon>
    </lineage>
</organism>
<keyword evidence="2" id="KW-1185">Reference proteome</keyword>
<dbReference type="Proteomes" id="UP000594638">
    <property type="component" value="Unassembled WGS sequence"/>
</dbReference>
<dbReference type="Gramene" id="OE9A092849T1">
    <property type="protein sequence ID" value="OE9A092849C1"/>
    <property type="gene ID" value="OE9A092849"/>
</dbReference>